<proteinExistence type="predicted"/>
<dbReference type="Proteomes" id="UP000186104">
    <property type="component" value="Chromosome"/>
</dbReference>
<name>A0A173LM75_9ACTN</name>
<evidence type="ECO:0000256" key="2">
    <source>
        <dbReference type="SAM" id="Phobius"/>
    </source>
</evidence>
<protein>
    <recommendedName>
        <fullName evidence="5">DUF3515 domain-containing protein</fullName>
    </recommendedName>
</protein>
<evidence type="ECO:0008006" key="5">
    <source>
        <dbReference type="Google" id="ProtNLM"/>
    </source>
</evidence>
<evidence type="ECO:0000256" key="1">
    <source>
        <dbReference type="SAM" id="MobiDB-lite"/>
    </source>
</evidence>
<dbReference type="AlphaFoldDB" id="A0A173LM75"/>
<dbReference type="STRING" id="499555.BJL86_1917"/>
<feature type="region of interest" description="Disordered" evidence="1">
    <location>
        <begin position="1"/>
        <end position="32"/>
    </location>
</feature>
<accession>A0A173LM75</accession>
<keyword evidence="2" id="KW-1133">Transmembrane helix</keyword>
<organism evidence="3 4">
    <name type="scientific">Dietzia timorensis</name>
    <dbReference type="NCBI Taxonomy" id="499555"/>
    <lineage>
        <taxon>Bacteria</taxon>
        <taxon>Bacillati</taxon>
        <taxon>Actinomycetota</taxon>
        <taxon>Actinomycetes</taxon>
        <taxon>Mycobacteriales</taxon>
        <taxon>Dietziaceae</taxon>
        <taxon>Dietzia</taxon>
    </lineage>
</organism>
<feature type="region of interest" description="Disordered" evidence="1">
    <location>
        <begin position="199"/>
        <end position="221"/>
    </location>
</feature>
<dbReference type="EMBL" id="CP015961">
    <property type="protein sequence ID" value="ANI92688.1"/>
    <property type="molecule type" value="Genomic_DNA"/>
</dbReference>
<dbReference type="InterPro" id="IPR021903">
    <property type="entry name" value="DUF3515"/>
</dbReference>
<evidence type="ECO:0000313" key="3">
    <source>
        <dbReference type="EMBL" id="ANI92688.1"/>
    </source>
</evidence>
<feature type="transmembrane region" description="Helical" evidence="2">
    <location>
        <begin position="37"/>
        <end position="57"/>
    </location>
</feature>
<sequence length="221" mass="22534">MVNGMAKDSSADDAAPASDSVDHATTATSDPMGRKPWAIAAAVAIPLILVGGVLYGASQVYNSTGESQDDPLNAVTVPNPDGDSPECAEFLAALGDELGDAKRVEFADPAPDAAAGYRLDSGAPVIVRCGLPAPQGFEVGAALTEVNEVQWFNEPDPVAEVTDSTWVAVDRPVYVAITLPEDSGTGPIQAVSDTLKETMEATEPAPADIATDDGTPAGPGN</sequence>
<gene>
    <name evidence="3" type="ORF">BJL86_1917</name>
</gene>
<keyword evidence="2" id="KW-0812">Transmembrane</keyword>
<reference evidence="3 4" key="1">
    <citation type="submission" date="2016-06" db="EMBL/GenBank/DDBJ databases">
        <title>Complete genome sequence of a saline-alkali tolerant type strain Dietzia timorensis ID05-A0528T.</title>
        <authorList>
            <person name="Wu X."/>
        </authorList>
    </citation>
    <scope>NUCLEOTIDE SEQUENCE [LARGE SCALE GENOMIC DNA]</scope>
    <source>
        <strain evidence="3 4">ID05-A0528</strain>
    </source>
</reference>
<evidence type="ECO:0000313" key="4">
    <source>
        <dbReference type="Proteomes" id="UP000186104"/>
    </source>
</evidence>
<keyword evidence="4" id="KW-1185">Reference proteome</keyword>
<dbReference type="Pfam" id="PF12028">
    <property type="entry name" value="DUF3515"/>
    <property type="match status" value="1"/>
</dbReference>
<dbReference type="KEGG" id="dtm:BJL86_1917"/>
<keyword evidence="2" id="KW-0472">Membrane</keyword>